<dbReference type="Gene3D" id="3.40.50.720">
    <property type="entry name" value="NAD(P)-binding Rossmann-like Domain"/>
    <property type="match status" value="1"/>
</dbReference>
<reference evidence="6" key="1">
    <citation type="submission" date="2018-05" db="EMBL/GenBank/DDBJ databases">
        <title>Zavarzinia sp. HR-AS.</title>
        <authorList>
            <person name="Lee Y."/>
            <person name="Jeon C.O."/>
        </authorList>
    </citation>
    <scope>NUCLEOTIDE SEQUENCE [LARGE SCALE GENOMIC DNA]</scope>
    <source>
        <strain evidence="6">DSM 1231</strain>
    </source>
</reference>
<keyword evidence="6" id="KW-1185">Reference proteome</keyword>
<dbReference type="GO" id="GO:0016491">
    <property type="term" value="F:oxidoreductase activity"/>
    <property type="evidence" value="ECO:0007669"/>
    <property type="project" value="UniProtKB-KW"/>
</dbReference>
<dbReference type="AlphaFoldDB" id="A0A317DSZ8"/>
<dbReference type="Pfam" id="PF00106">
    <property type="entry name" value="adh_short"/>
    <property type="match status" value="1"/>
</dbReference>
<feature type="domain" description="Ketoreductase" evidence="4">
    <location>
        <begin position="7"/>
        <end position="180"/>
    </location>
</feature>
<evidence type="ECO:0000259" key="4">
    <source>
        <dbReference type="SMART" id="SM00822"/>
    </source>
</evidence>
<name>A0A317DSZ8_9PROT</name>
<dbReference type="InterPro" id="IPR057326">
    <property type="entry name" value="KR_dom"/>
</dbReference>
<evidence type="ECO:0000313" key="6">
    <source>
        <dbReference type="Proteomes" id="UP000246077"/>
    </source>
</evidence>
<dbReference type="InterPro" id="IPR020904">
    <property type="entry name" value="Sc_DH/Rdtase_CS"/>
</dbReference>
<dbReference type="EMBL" id="QGLF01000008">
    <property type="protein sequence ID" value="PWR17807.1"/>
    <property type="molecule type" value="Genomic_DNA"/>
</dbReference>
<keyword evidence="2" id="KW-0560">Oxidoreductase</keyword>
<sequence length="278" mass="28609">MALPGNAVWFITGCSSGFGRLLAAAALARGDRVVATARNPATIADLAGERALVLALDVIDGVSVQAAVDAAVARFGGIDILVNNAGYGYIAAVEEGEDAGIRALFDVNVFGLADVTRRVLPVLRRRQGGWIVNLSSIAGIAPNPGVGYYAASKAAVEGLSDALAIEVAPFGIRVLVVEPGPFKTDFAGRSLKLAPAHPDYAETPAGRRRAAVGAPQGGDPARAVALVVEALAAAEPPLRLVVGGNAIGRALARTDAFRRDIEAWRVRSAETDGQADRA</sequence>
<accession>A0A317DSZ8</accession>
<dbReference type="SMART" id="SM00822">
    <property type="entry name" value="PKS_KR"/>
    <property type="match status" value="1"/>
</dbReference>
<comment type="similarity">
    <text evidence="1 3">Belongs to the short-chain dehydrogenases/reductases (SDR) family.</text>
</comment>
<dbReference type="InterPro" id="IPR051911">
    <property type="entry name" value="SDR_oxidoreductase"/>
</dbReference>
<organism evidence="5 6">
    <name type="scientific">Zavarzinia compransoris</name>
    <dbReference type="NCBI Taxonomy" id="1264899"/>
    <lineage>
        <taxon>Bacteria</taxon>
        <taxon>Pseudomonadati</taxon>
        <taxon>Pseudomonadota</taxon>
        <taxon>Alphaproteobacteria</taxon>
        <taxon>Rhodospirillales</taxon>
        <taxon>Zavarziniaceae</taxon>
        <taxon>Zavarzinia</taxon>
    </lineage>
</organism>
<dbReference type="PROSITE" id="PS00061">
    <property type="entry name" value="ADH_SHORT"/>
    <property type="match status" value="1"/>
</dbReference>
<evidence type="ECO:0000256" key="1">
    <source>
        <dbReference type="ARBA" id="ARBA00006484"/>
    </source>
</evidence>
<dbReference type="PANTHER" id="PTHR43976">
    <property type="entry name" value="SHORT CHAIN DEHYDROGENASE"/>
    <property type="match status" value="1"/>
</dbReference>
<dbReference type="SUPFAM" id="SSF51735">
    <property type="entry name" value="NAD(P)-binding Rossmann-fold domains"/>
    <property type="match status" value="1"/>
</dbReference>
<dbReference type="PRINTS" id="PR00080">
    <property type="entry name" value="SDRFAMILY"/>
</dbReference>
<evidence type="ECO:0000256" key="2">
    <source>
        <dbReference type="ARBA" id="ARBA00023002"/>
    </source>
</evidence>
<dbReference type="PRINTS" id="PR00081">
    <property type="entry name" value="GDHRDH"/>
</dbReference>
<evidence type="ECO:0000256" key="3">
    <source>
        <dbReference type="RuleBase" id="RU000363"/>
    </source>
</evidence>
<dbReference type="NCBIfam" id="NF004824">
    <property type="entry name" value="PRK06180.1"/>
    <property type="match status" value="1"/>
</dbReference>
<dbReference type="Proteomes" id="UP000246077">
    <property type="component" value="Unassembled WGS sequence"/>
</dbReference>
<dbReference type="InterPro" id="IPR036291">
    <property type="entry name" value="NAD(P)-bd_dom_sf"/>
</dbReference>
<comment type="caution">
    <text evidence="5">The sequence shown here is derived from an EMBL/GenBank/DDBJ whole genome shotgun (WGS) entry which is preliminary data.</text>
</comment>
<dbReference type="PANTHER" id="PTHR43976:SF16">
    <property type="entry name" value="SHORT-CHAIN DEHYDROGENASE_REDUCTASE FAMILY PROTEIN"/>
    <property type="match status" value="1"/>
</dbReference>
<dbReference type="InterPro" id="IPR002347">
    <property type="entry name" value="SDR_fam"/>
</dbReference>
<protein>
    <submittedName>
        <fullName evidence="5">Short-chain dehydrogenase/reductase</fullName>
    </submittedName>
</protein>
<proteinExistence type="inferred from homology"/>
<evidence type="ECO:0000313" key="5">
    <source>
        <dbReference type="EMBL" id="PWR17807.1"/>
    </source>
</evidence>
<dbReference type="RefSeq" id="WP_109923336.1">
    <property type="nucleotide sequence ID" value="NZ_QGLF01000008.1"/>
</dbReference>
<dbReference type="OrthoDB" id="8477999at2"/>
<gene>
    <name evidence="5" type="ORF">DKG75_21950</name>
</gene>